<evidence type="ECO:0000313" key="2">
    <source>
        <dbReference type="Proteomes" id="UP000310477"/>
    </source>
</evidence>
<reference evidence="1 2" key="1">
    <citation type="submission" date="2019-04" db="EMBL/GenBank/DDBJ databases">
        <title>Pedobacter sp. AR-2-6 sp. nov., isolated from Arctic soil.</title>
        <authorList>
            <person name="Dahal R.H."/>
            <person name="Kim D.-U."/>
        </authorList>
    </citation>
    <scope>NUCLEOTIDE SEQUENCE [LARGE SCALE GENOMIC DNA]</scope>
    <source>
        <strain evidence="1 2">AR-2-6</strain>
    </source>
</reference>
<organism evidence="1 2">
    <name type="scientific">Pedobacter cryotolerans</name>
    <dbReference type="NCBI Taxonomy" id="2571270"/>
    <lineage>
        <taxon>Bacteria</taxon>
        <taxon>Pseudomonadati</taxon>
        <taxon>Bacteroidota</taxon>
        <taxon>Sphingobacteriia</taxon>
        <taxon>Sphingobacteriales</taxon>
        <taxon>Sphingobacteriaceae</taxon>
        <taxon>Pedobacter</taxon>
    </lineage>
</organism>
<gene>
    <name evidence="1" type="ORF">FA045_18575</name>
</gene>
<evidence type="ECO:0000313" key="1">
    <source>
        <dbReference type="EMBL" id="TKB96181.1"/>
    </source>
</evidence>
<protein>
    <submittedName>
        <fullName evidence="1">DUF2971 domain-containing protein</fullName>
    </submittedName>
</protein>
<accession>A0A4U1BVG2</accession>
<dbReference type="EMBL" id="SWBO01000021">
    <property type="protein sequence ID" value="TKB96181.1"/>
    <property type="molecule type" value="Genomic_DNA"/>
</dbReference>
<sequence length="267" mass="30806">MADQKLYHYTSRGGLLGMVNSKSLWLTHMMYMNDAVEYQYGLDMVIKILKEQYDNNLASQLIDAVERNKEIPSIFSFSLSENKDTLSQWRGYCPNGGYSISFDEALLKESIAANANTTLRKCVYTVEEIVAIVKEDIVRMTPEAYFEQRELEKTRGTSKPLSGLPYELISRAYQHIPYIKNPAFHEEKEWRIVVAEHHEKPFRYTDNVQFREGKSSLIPFVVMDLKDKTINEAIISPTLDEELAIQACKKLIGINEVSASEIPYRNW</sequence>
<dbReference type="OrthoDB" id="3034312at2"/>
<comment type="caution">
    <text evidence="1">The sequence shown here is derived from an EMBL/GenBank/DDBJ whole genome shotgun (WGS) entry which is preliminary data.</text>
</comment>
<dbReference type="InterPro" id="IPR021352">
    <property type="entry name" value="DUF2971"/>
</dbReference>
<dbReference type="Proteomes" id="UP000310477">
    <property type="component" value="Unassembled WGS sequence"/>
</dbReference>
<proteinExistence type="predicted"/>
<name>A0A4U1BVG2_9SPHI</name>
<keyword evidence="2" id="KW-1185">Reference proteome</keyword>
<dbReference type="Pfam" id="PF11185">
    <property type="entry name" value="DUF2971"/>
    <property type="match status" value="1"/>
</dbReference>
<dbReference type="RefSeq" id="WP_136878579.1">
    <property type="nucleotide sequence ID" value="NZ_SWBO01000021.1"/>
</dbReference>
<dbReference type="AlphaFoldDB" id="A0A4U1BVG2"/>